<comment type="caution">
    <text evidence="8">The sequence shown here is derived from an EMBL/GenBank/DDBJ whole genome shotgun (WGS) entry which is preliminary data.</text>
</comment>
<dbReference type="Pfam" id="PF14226">
    <property type="entry name" value="DIOX_N"/>
    <property type="match status" value="1"/>
</dbReference>
<gene>
    <name evidence="8" type="ORF">B0T22DRAFT_499383</name>
</gene>
<dbReference type="Pfam" id="PF03171">
    <property type="entry name" value="2OG-FeII_Oxy"/>
    <property type="match status" value="1"/>
</dbReference>
<dbReference type="Gene3D" id="2.60.120.330">
    <property type="entry name" value="B-lactam Antibiotic, Isopenicillin N Synthase, Chain"/>
    <property type="match status" value="1"/>
</dbReference>
<reference evidence="8" key="2">
    <citation type="submission" date="2023-06" db="EMBL/GenBank/DDBJ databases">
        <authorList>
            <consortium name="Lawrence Berkeley National Laboratory"/>
            <person name="Haridas S."/>
            <person name="Hensen N."/>
            <person name="Bonometti L."/>
            <person name="Westerberg I."/>
            <person name="Brannstrom I.O."/>
            <person name="Guillou S."/>
            <person name="Cros-Aarteil S."/>
            <person name="Calhoun S."/>
            <person name="Kuo A."/>
            <person name="Mondo S."/>
            <person name="Pangilinan J."/>
            <person name="Riley R."/>
            <person name="Labutti K."/>
            <person name="Andreopoulos B."/>
            <person name="Lipzen A."/>
            <person name="Chen C."/>
            <person name="Yanf M."/>
            <person name="Daum C."/>
            <person name="Ng V."/>
            <person name="Clum A."/>
            <person name="Steindorff A."/>
            <person name="Ohm R."/>
            <person name="Martin F."/>
            <person name="Silar P."/>
            <person name="Natvig D."/>
            <person name="Lalanne C."/>
            <person name="Gautier V."/>
            <person name="Ament-Velasquez S.L."/>
            <person name="Kruys A."/>
            <person name="Hutchinson M.I."/>
            <person name="Powell A.J."/>
            <person name="Barry K."/>
            <person name="Miller A.N."/>
            <person name="Grigoriev I.V."/>
            <person name="Debuchy R."/>
            <person name="Gladieux P."/>
            <person name="Thoren M.H."/>
            <person name="Johannesson H."/>
        </authorList>
    </citation>
    <scope>NUCLEOTIDE SEQUENCE</scope>
    <source>
        <strain evidence="8">CBS 314.62</strain>
    </source>
</reference>
<dbReference type="Proteomes" id="UP001270362">
    <property type="component" value="Unassembled WGS sequence"/>
</dbReference>
<evidence type="ECO:0000256" key="1">
    <source>
        <dbReference type="ARBA" id="ARBA00008056"/>
    </source>
</evidence>
<dbReference type="GO" id="GO:0016491">
    <property type="term" value="F:oxidoreductase activity"/>
    <property type="evidence" value="ECO:0007669"/>
    <property type="project" value="UniProtKB-KW"/>
</dbReference>
<evidence type="ECO:0000256" key="4">
    <source>
        <dbReference type="ARBA" id="ARBA00023004"/>
    </source>
</evidence>
<sequence>MSTTTTTTASPQTTQLRLSSGNGPVTRTVLTTPVREAKPEEIPIIDISPIFSPSLAARQAVADQIRAVATNNGFFYITNHKIPPTTTAAAHAAALAFFRQPAAEKEPVNITHSTYKYGWKPPQIQRVNPFESIDHRETFSWRYDPAYDPSVPSPSSIPLHIREHIRHDANGFPFSAVPPPFKAAVIPCWQAVLALGRALLRSFALALGLEETALDAKFTHPDLGMAINYYAPLPASSEPTDVSIGSHTDFQLFTLLWQDEVAGLQVLSREGQWLHAKPVEGAFVVNFGDYMQRITNDRFASTVHRVRNVSGTERLSMAFFFGFNLDETCDVLDSCVGEGEVKRYEPVACHEWTARRIRAMYDIKGVEGRVEG</sequence>
<feature type="domain" description="Fe2OG dioxygenase" evidence="7">
    <location>
        <begin position="217"/>
        <end position="323"/>
    </location>
</feature>
<keyword evidence="2 5" id="KW-0479">Metal-binding</keyword>
<keyword evidence="3 5" id="KW-0560">Oxidoreductase</keyword>
<dbReference type="GO" id="GO:0046872">
    <property type="term" value="F:metal ion binding"/>
    <property type="evidence" value="ECO:0007669"/>
    <property type="project" value="UniProtKB-KW"/>
</dbReference>
<evidence type="ECO:0000256" key="6">
    <source>
        <dbReference type="SAM" id="MobiDB-lite"/>
    </source>
</evidence>
<dbReference type="InterPro" id="IPR005123">
    <property type="entry name" value="Oxoglu/Fe-dep_dioxygenase_dom"/>
</dbReference>
<dbReference type="InterPro" id="IPR044861">
    <property type="entry name" value="IPNS-like_FE2OG_OXY"/>
</dbReference>
<dbReference type="GO" id="GO:0044283">
    <property type="term" value="P:small molecule biosynthetic process"/>
    <property type="evidence" value="ECO:0007669"/>
    <property type="project" value="UniProtKB-ARBA"/>
</dbReference>
<dbReference type="InterPro" id="IPR027443">
    <property type="entry name" value="IPNS-like_sf"/>
</dbReference>
<dbReference type="PRINTS" id="PR00682">
    <property type="entry name" value="IPNSYNTHASE"/>
</dbReference>
<evidence type="ECO:0000259" key="7">
    <source>
        <dbReference type="PROSITE" id="PS51471"/>
    </source>
</evidence>
<protein>
    <recommendedName>
        <fullName evidence="7">Fe2OG dioxygenase domain-containing protein</fullName>
    </recommendedName>
</protein>
<dbReference type="EMBL" id="JAULSO010000002">
    <property type="protein sequence ID" value="KAK3689740.1"/>
    <property type="molecule type" value="Genomic_DNA"/>
</dbReference>
<evidence type="ECO:0000256" key="3">
    <source>
        <dbReference type="ARBA" id="ARBA00023002"/>
    </source>
</evidence>
<dbReference type="PANTHER" id="PTHR10209:SF881">
    <property type="entry name" value="FI07970P-RELATED"/>
    <property type="match status" value="1"/>
</dbReference>
<proteinExistence type="inferred from homology"/>
<evidence type="ECO:0000256" key="5">
    <source>
        <dbReference type="RuleBase" id="RU003682"/>
    </source>
</evidence>
<accession>A0AAE0XBS9</accession>
<feature type="compositionally biased region" description="Low complexity" evidence="6">
    <location>
        <begin position="1"/>
        <end position="15"/>
    </location>
</feature>
<evidence type="ECO:0000256" key="2">
    <source>
        <dbReference type="ARBA" id="ARBA00022723"/>
    </source>
</evidence>
<comment type="similarity">
    <text evidence="1 5">Belongs to the iron/ascorbate-dependent oxidoreductase family.</text>
</comment>
<dbReference type="AlphaFoldDB" id="A0AAE0XBS9"/>
<keyword evidence="4 5" id="KW-0408">Iron</keyword>
<organism evidence="8 9">
    <name type="scientific">Podospora appendiculata</name>
    <dbReference type="NCBI Taxonomy" id="314037"/>
    <lineage>
        <taxon>Eukaryota</taxon>
        <taxon>Fungi</taxon>
        <taxon>Dikarya</taxon>
        <taxon>Ascomycota</taxon>
        <taxon>Pezizomycotina</taxon>
        <taxon>Sordariomycetes</taxon>
        <taxon>Sordariomycetidae</taxon>
        <taxon>Sordariales</taxon>
        <taxon>Podosporaceae</taxon>
        <taxon>Podospora</taxon>
    </lineage>
</organism>
<dbReference type="PROSITE" id="PS51471">
    <property type="entry name" value="FE2OG_OXY"/>
    <property type="match status" value="1"/>
</dbReference>
<dbReference type="InterPro" id="IPR026992">
    <property type="entry name" value="DIOX_N"/>
</dbReference>
<reference evidence="8" key="1">
    <citation type="journal article" date="2023" name="Mol. Phylogenet. Evol.">
        <title>Genome-scale phylogeny and comparative genomics of the fungal order Sordariales.</title>
        <authorList>
            <person name="Hensen N."/>
            <person name="Bonometti L."/>
            <person name="Westerberg I."/>
            <person name="Brannstrom I.O."/>
            <person name="Guillou S."/>
            <person name="Cros-Aarteil S."/>
            <person name="Calhoun S."/>
            <person name="Haridas S."/>
            <person name="Kuo A."/>
            <person name="Mondo S."/>
            <person name="Pangilinan J."/>
            <person name="Riley R."/>
            <person name="LaButti K."/>
            <person name="Andreopoulos B."/>
            <person name="Lipzen A."/>
            <person name="Chen C."/>
            <person name="Yan M."/>
            <person name="Daum C."/>
            <person name="Ng V."/>
            <person name="Clum A."/>
            <person name="Steindorff A."/>
            <person name="Ohm R.A."/>
            <person name="Martin F."/>
            <person name="Silar P."/>
            <person name="Natvig D.O."/>
            <person name="Lalanne C."/>
            <person name="Gautier V."/>
            <person name="Ament-Velasquez S.L."/>
            <person name="Kruys A."/>
            <person name="Hutchinson M.I."/>
            <person name="Powell A.J."/>
            <person name="Barry K."/>
            <person name="Miller A.N."/>
            <person name="Grigoriev I.V."/>
            <person name="Debuchy R."/>
            <person name="Gladieux P."/>
            <person name="Hiltunen Thoren M."/>
            <person name="Johannesson H."/>
        </authorList>
    </citation>
    <scope>NUCLEOTIDE SEQUENCE</scope>
    <source>
        <strain evidence="8">CBS 314.62</strain>
    </source>
</reference>
<feature type="region of interest" description="Disordered" evidence="6">
    <location>
        <begin position="1"/>
        <end position="26"/>
    </location>
</feature>
<dbReference type="SUPFAM" id="SSF51197">
    <property type="entry name" value="Clavaminate synthase-like"/>
    <property type="match status" value="1"/>
</dbReference>
<dbReference type="PANTHER" id="PTHR10209">
    <property type="entry name" value="OXIDOREDUCTASE, 2OG-FE II OXYGENASE FAMILY PROTEIN"/>
    <property type="match status" value="1"/>
</dbReference>
<keyword evidence="9" id="KW-1185">Reference proteome</keyword>
<evidence type="ECO:0000313" key="8">
    <source>
        <dbReference type="EMBL" id="KAK3689740.1"/>
    </source>
</evidence>
<evidence type="ECO:0000313" key="9">
    <source>
        <dbReference type="Proteomes" id="UP001270362"/>
    </source>
</evidence>
<name>A0AAE0XBS9_9PEZI</name>